<dbReference type="OrthoDB" id="5877171at2759"/>
<protein>
    <submittedName>
        <fullName evidence="2">Uncharacterized protein</fullName>
    </submittedName>
</protein>
<dbReference type="AlphaFoldDB" id="A0A9P1IBU6"/>
<organism evidence="2 3">
    <name type="scientific">Caenorhabditis angaria</name>
    <dbReference type="NCBI Taxonomy" id="860376"/>
    <lineage>
        <taxon>Eukaryota</taxon>
        <taxon>Metazoa</taxon>
        <taxon>Ecdysozoa</taxon>
        <taxon>Nematoda</taxon>
        <taxon>Chromadorea</taxon>
        <taxon>Rhabditida</taxon>
        <taxon>Rhabditina</taxon>
        <taxon>Rhabditomorpha</taxon>
        <taxon>Rhabditoidea</taxon>
        <taxon>Rhabditidae</taxon>
        <taxon>Peloderinae</taxon>
        <taxon>Caenorhabditis</taxon>
    </lineage>
</organism>
<feature type="compositionally biased region" description="Basic and acidic residues" evidence="1">
    <location>
        <begin position="195"/>
        <end position="216"/>
    </location>
</feature>
<dbReference type="Proteomes" id="UP001152747">
    <property type="component" value="Unassembled WGS sequence"/>
</dbReference>
<comment type="caution">
    <text evidence="2">The sequence shown here is derived from an EMBL/GenBank/DDBJ whole genome shotgun (WGS) entry which is preliminary data.</text>
</comment>
<accession>A0A9P1IBU6</accession>
<dbReference type="EMBL" id="CANHGI010000002">
    <property type="protein sequence ID" value="CAI5441778.1"/>
    <property type="molecule type" value="Genomic_DNA"/>
</dbReference>
<sequence>MFNNFLNTVGNAAKTIGQAVEESNKNNQQGEQQDIEETVGKVDSKDGKVQVTTVQDHQEKKATEQQSGKGSDFLSGLLNVAQTVGKSLEEQQKQKAAKENEEETVGKIDSQGGKVQVNTIQDEKKAESSSKGADILSGLVQVVGNSLHDYQNKQQKEEKNEVPEVQGGAASKPAGDGGFLSGLANVASDIGNAIEKQKKEEEERKRKEKQEADMKALGDNISGFVGGLFKKDGEKKPEKPVEVTFKNEAVIDDIEGEIGKVTTSGYTSAVQKQ</sequence>
<gene>
    <name evidence="2" type="ORF">CAMP_LOCUS4415</name>
</gene>
<evidence type="ECO:0000313" key="3">
    <source>
        <dbReference type="Proteomes" id="UP001152747"/>
    </source>
</evidence>
<name>A0A9P1IBU6_9PELO</name>
<feature type="region of interest" description="Disordered" evidence="1">
    <location>
        <begin position="88"/>
        <end position="114"/>
    </location>
</feature>
<feature type="compositionally biased region" description="Basic and acidic residues" evidence="1">
    <location>
        <begin position="150"/>
        <end position="162"/>
    </location>
</feature>
<proteinExistence type="predicted"/>
<feature type="region of interest" description="Disordered" evidence="1">
    <location>
        <begin position="20"/>
        <end position="74"/>
    </location>
</feature>
<feature type="compositionally biased region" description="Basic and acidic residues" evidence="1">
    <location>
        <begin position="88"/>
        <end position="99"/>
    </location>
</feature>
<keyword evidence="3" id="KW-1185">Reference proteome</keyword>
<reference evidence="2" key="1">
    <citation type="submission" date="2022-11" db="EMBL/GenBank/DDBJ databases">
        <authorList>
            <person name="Kikuchi T."/>
        </authorList>
    </citation>
    <scope>NUCLEOTIDE SEQUENCE</scope>
    <source>
        <strain evidence="2">PS1010</strain>
    </source>
</reference>
<feature type="region of interest" description="Disordered" evidence="1">
    <location>
        <begin position="146"/>
        <end position="216"/>
    </location>
</feature>
<evidence type="ECO:0000256" key="1">
    <source>
        <dbReference type="SAM" id="MobiDB-lite"/>
    </source>
</evidence>
<feature type="compositionally biased region" description="Basic and acidic residues" evidence="1">
    <location>
        <begin position="38"/>
        <end position="48"/>
    </location>
</feature>
<evidence type="ECO:0000313" key="2">
    <source>
        <dbReference type="EMBL" id="CAI5441778.1"/>
    </source>
</evidence>